<evidence type="ECO:0000313" key="2">
    <source>
        <dbReference type="EMBL" id="GLC57256.1"/>
    </source>
</evidence>
<protein>
    <submittedName>
        <fullName evidence="2">Uncharacterized protein</fullName>
    </submittedName>
</protein>
<sequence length="118" mass="11672">MPRPFAAGGNGSACQRVEIFGRCHHGGAAVSAAPPRCTSTDDSRSCRPSPLGSNEPTPAITFTPAAAAMALGESSDVRAPCAGGGSTGPGGAGRRRLLGALSLSLSLAAGSRLCHGLW</sequence>
<proteinExistence type="predicted"/>
<reference evidence="2 3" key="1">
    <citation type="journal article" date="2023" name="Commun. Biol.">
        <title>Reorganization of the ancestral sex-determining regions during the evolution of trioecy in Pleodorina starrii.</title>
        <authorList>
            <person name="Takahashi K."/>
            <person name="Suzuki S."/>
            <person name="Kawai-Toyooka H."/>
            <person name="Yamamoto K."/>
            <person name="Hamaji T."/>
            <person name="Ootsuki R."/>
            <person name="Yamaguchi H."/>
            <person name="Kawachi M."/>
            <person name="Higashiyama T."/>
            <person name="Nozaki H."/>
        </authorList>
    </citation>
    <scope>NUCLEOTIDE SEQUENCE [LARGE SCALE GENOMIC DNA]</scope>
    <source>
        <strain evidence="2 3">NIES-4479</strain>
    </source>
</reference>
<dbReference type="AlphaFoldDB" id="A0A9W6F685"/>
<feature type="region of interest" description="Disordered" evidence="1">
    <location>
        <begin position="28"/>
        <end position="59"/>
    </location>
</feature>
<dbReference type="Proteomes" id="UP001165080">
    <property type="component" value="Unassembled WGS sequence"/>
</dbReference>
<accession>A0A9W6F685</accession>
<gene>
    <name evidence="2" type="primary">PLEST009264</name>
    <name evidence="2" type="ORF">PLESTB_001204600</name>
</gene>
<keyword evidence="3" id="KW-1185">Reference proteome</keyword>
<dbReference type="EMBL" id="BRXU01000018">
    <property type="protein sequence ID" value="GLC57256.1"/>
    <property type="molecule type" value="Genomic_DNA"/>
</dbReference>
<comment type="caution">
    <text evidence="2">The sequence shown here is derived from an EMBL/GenBank/DDBJ whole genome shotgun (WGS) entry which is preliminary data.</text>
</comment>
<evidence type="ECO:0000313" key="3">
    <source>
        <dbReference type="Proteomes" id="UP001165080"/>
    </source>
</evidence>
<organism evidence="2 3">
    <name type="scientific">Pleodorina starrii</name>
    <dbReference type="NCBI Taxonomy" id="330485"/>
    <lineage>
        <taxon>Eukaryota</taxon>
        <taxon>Viridiplantae</taxon>
        <taxon>Chlorophyta</taxon>
        <taxon>core chlorophytes</taxon>
        <taxon>Chlorophyceae</taxon>
        <taxon>CS clade</taxon>
        <taxon>Chlamydomonadales</taxon>
        <taxon>Volvocaceae</taxon>
        <taxon>Pleodorina</taxon>
    </lineage>
</organism>
<name>A0A9W6F685_9CHLO</name>
<evidence type="ECO:0000256" key="1">
    <source>
        <dbReference type="SAM" id="MobiDB-lite"/>
    </source>
</evidence>